<dbReference type="EMBL" id="PXXO01000010">
    <property type="protein sequence ID" value="PSJ04691.1"/>
    <property type="molecule type" value="Genomic_DNA"/>
</dbReference>
<reference evidence="1 2" key="1">
    <citation type="journal article" date="2018" name="Environ. Microbiol.">
        <title>Ecological and genomic features of two widespread freshwater picocyanobacteria.</title>
        <authorList>
            <person name="Cabello-Yeves P.J."/>
            <person name="Picazo A."/>
            <person name="Camacho A."/>
            <person name="Callieri C."/>
            <person name="Rosselli R."/>
            <person name="Roda-Garcia J.J."/>
            <person name="Coutinho F.H."/>
            <person name="Rodriguez-Valera F."/>
        </authorList>
    </citation>
    <scope>NUCLEOTIDE SEQUENCE [LARGE SCALE GENOMIC DNA]</scope>
    <source>
        <strain evidence="1 2">Tous</strain>
    </source>
</reference>
<keyword evidence="2" id="KW-1185">Reference proteome</keyword>
<dbReference type="AlphaFoldDB" id="A0A2P7MU13"/>
<protein>
    <submittedName>
        <fullName evidence="1">4-hydroxythreonine-4-phosphate dehydrogenase</fullName>
    </submittedName>
</protein>
<dbReference type="Proteomes" id="UP000243002">
    <property type="component" value="Unassembled WGS sequence"/>
</dbReference>
<gene>
    <name evidence="1" type="ORF">C7K55_09560</name>
</gene>
<organism evidence="1 2">
    <name type="scientific">Cyanobium usitatum str. Tous</name>
    <dbReference type="NCBI Taxonomy" id="2116684"/>
    <lineage>
        <taxon>Bacteria</taxon>
        <taxon>Bacillati</taxon>
        <taxon>Cyanobacteriota</taxon>
        <taxon>Cyanophyceae</taxon>
        <taxon>Synechococcales</taxon>
        <taxon>Prochlorococcaceae</taxon>
        <taxon>Cyanobium</taxon>
    </lineage>
</organism>
<sequence>MLRWLLLGGLLLGLGTGLSKGWIELRWGRLLADLGLPYVVDPGDLRDCPPPSSSAKQAR</sequence>
<evidence type="ECO:0000313" key="2">
    <source>
        <dbReference type="Proteomes" id="UP000243002"/>
    </source>
</evidence>
<comment type="caution">
    <text evidence="1">The sequence shown here is derived from an EMBL/GenBank/DDBJ whole genome shotgun (WGS) entry which is preliminary data.</text>
</comment>
<evidence type="ECO:0000313" key="1">
    <source>
        <dbReference type="EMBL" id="PSJ04691.1"/>
    </source>
</evidence>
<accession>A0A2P7MU13</accession>
<proteinExistence type="predicted"/>
<name>A0A2P7MU13_9CYAN</name>